<comment type="subcellular location">
    <subcellularLocation>
        <location evidence="1 9">Cytoplasm</location>
    </subcellularLocation>
</comment>
<dbReference type="Pfam" id="PF00152">
    <property type="entry name" value="tRNA-synt_2"/>
    <property type="match status" value="1"/>
</dbReference>
<feature type="binding site" evidence="9">
    <location>
        <position position="220"/>
    </location>
    <ligand>
        <name>L-aspartate</name>
        <dbReference type="ChEBI" id="CHEBI:29991"/>
    </ligand>
</feature>
<dbReference type="EMBL" id="FOVM01000001">
    <property type="protein sequence ID" value="SFN38988.1"/>
    <property type="molecule type" value="Genomic_DNA"/>
</dbReference>
<feature type="binding site" evidence="9">
    <location>
        <position position="176"/>
    </location>
    <ligand>
        <name>L-aspartate</name>
        <dbReference type="ChEBI" id="CHEBI:29991"/>
    </ligand>
</feature>
<comment type="similarity">
    <text evidence="2 9">Belongs to the class-II aminoacyl-tRNA synthetase family. Type 2 subfamily.</text>
</comment>
<keyword evidence="6 9" id="KW-0067">ATP-binding</keyword>
<dbReference type="HAMAP" id="MF_02075">
    <property type="entry name" value="Asp_tRNA_synth_type2"/>
    <property type="match status" value="1"/>
</dbReference>
<dbReference type="NCBIfam" id="NF003483">
    <property type="entry name" value="PRK05159.1"/>
    <property type="match status" value="1"/>
</dbReference>
<keyword evidence="3 9" id="KW-0963">Cytoplasm</keyword>
<dbReference type="PRINTS" id="PR01042">
    <property type="entry name" value="TRNASYNTHASP"/>
</dbReference>
<reference evidence="12" key="1">
    <citation type="submission" date="2016-10" db="EMBL/GenBank/DDBJ databases">
        <authorList>
            <person name="Varghese N."/>
            <person name="Submissions S."/>
        </authorList>
    </citation>
    <scope>NUCLEOTIDE SEQUENCE [LARGE SCALE GENOMIC DNA]</scope>
    <source>
        <strain evidence="12">CGMCC 1.11101</strain>
    </source>
</reference>
<dbReference type="PANTHER" id="PTHR43450">
    <property type="entry name" value="ASPARTYL-TRNA SYNTHETASE"/>
    <property type="match status" value="1"/>
</dbReference>
<comment type="catalytic activity">
    <reaction evidence="9">
        <text>tRNA(Asp) + L-aspartate + ATP = L-aspartyl-tRNA(Asp) + AMP + diphosphate</text>
        <dbReference type="Rhea" id="RHEA:19649"/>
        <dbReference type="Rhea" id="RHEA-COMP:9660"/>
        <dbReference type="Rhea" id="RHEA-COMP:9678"/>
        <dbReference type="ChEBI" id="CHEBI:29991"/>
        <dbReference type="ChEBI" id="CHEBI:30616"/>
        <dbReference type="ChEBI" id="CHEBI:33019"/>
        <dbReference type="ChEBI" id="CHEBI:78442"/>
        <dbReference type="ChEBI" id="CHEBI:78516"/>
        <dbReference type="ChEBI" id="CHEBI:456215"/>
        <dbReference type="EC" id="6.1.1.12"/>
    </reaction>
</comment>
<evidence type="ECO:0000313" key="12">
    <source>
        <dbReference type="Proteomes" id="UP000198867"/>
    </source>
</evidence>
<organism evidence="11 12">
    <name type="scientific">Mycetocola miduiensis</name>
    <dbReference type="NCBI Taxonomy" id="995034"/>
    <lineage>
        <taxon>Bacteria</taxon>
        <taxon>Bacillati</taxon>
        <taxon>Actinomycetota</taxon>
        <taxon>Actinomycetes</taxon>
        <taxon>Micrococcales</taxon>
        <taxon>Microbacteriaceae</taxon>
        <taxon>Mycetocola</taxon>
    </lineage>
</organism>
<protein>
    <recommendedName>
        <fullName evidence="9">Aspartate--tRNA ligase</fullName>
        <ecNumber evidence="9">6.1.1.12</ecNumber>
    </recommendedName>
    <alternativeName>
        <fullName evidence="9">Aspartyl-tRNA synthetase</fullName>
        <shortName evidence="9">AspRS</shortName>
    </alternativeName>
</protein>
<keyword evidence="8 9" id="KW-0030">Aminoacyl-tRNA synthetase</keyword>
<dbReference type="CDD" id="cd00776">
    <property type="entry name" value="AsxRS_core"/>
    <property type="match status" value="1"/>
</dbReference>
<dbReference type="AlphaFoldDB" id="A0A1I4YLQ5"/>
<dbReference type="PANTHER" id="PTHR43450:SF1">
    <property type="entry name" value="ASPARTATE--TRNA LIGASE, CYTOPLASMIC"/>
    <property type="match status" value="1"/>
</dbReference>
<evidence type="ECO:0000256" key="5">
    <source>
        <dbReference type="ARBA" id="ARBA00022741"/>
    </source>
</evidence>
<dbReference type="GO" id="GO:0006422">
    <property type="term" value="P:aspartyl-tRNA aminoacylation"/>
    <property type="evidence" value="ECO:0007669"/>
    <property type="project" value="UniProtKB-UniRule"/>
</dbReference>
<evidence type="ECO:0000256" key="2">
    <source>
        <dbReference type="ARBA" id="ARBA00005312"/>
    </source>
</evidence>
<dbReference type="InterPro" id="IPR002312">
    <property type="entry name" value="Asp/Asn-tRNA-synth_IIb"/>
</dbReference>
<name>A0A1I4YLQ5_9MICO</name>
<dbReference type="GO" id="GO:0003723">
    <property type="term" value="F:RNA binding"/>
    <property type="evidence" value="ECO:0007669"/>
    <property type="project" value="TreeGrafter"/>
</dbReference>
<evidence type="ECO:0000313" key="11">
    <source>
        <dbReference type="EMBL" id="SFN38988.1"/>
    </source>
</evidence>
<dbReference type="Pfam" id="PF01336">
    <property type="entry name" value="tRNA_anti-codon"/>
    <property type="match status" value="1"/>
</dbReference>
<feature type="binding site" evidence="9">
    <location>
        <position position="376"/>
    </location>
    <ligand>
        <name>L-aspartate</name>
        <dbReference type="ChEBI" id="CHEBI:29991"/>
    </ligand>
</feature>
<evidence type="ECO:0000256" key="8">
    <source>
        <dbReference type="ARBA" id="ARBA00023146"/>
    </source>
</evidence>
<keyword evidence="7 9" id="KW-0648">Protein biosynthesis</keyword>
<keyword evidence="4 9" id="KW-0436">Ligase</keyword>
<dbReference type="GO" id="GO:0005829">
    <property type="term" value="C:cytosol"/>
    <property type="evidence" value="ECO:0007669"/>
    <property type="project" value="TreeGrafter"/>
</dbReference>
<dbReference type="InterPro" id="IPR004523">
    <property type="entry name" value="Asp-tRNA_synthase_2"/>
</dbReference>
<comment type="function">
    <text evidence="9">Catalyzes the attachment of L-aspartate to tRNA(Asp) in a two-step reaction: L-aspartate is first activated by ATP to form Asp-AMP and then transferred to the acceptor end of tRNA(Asp).</text>
</comment>
<dbReference type="OrthoDB" id="9802326at2"/>
<dbReference type="Proteomes" id="UP000198867">
    <property type="component" value="Unassembled WGS sequence"/>
</dbReference>
<feature type="domain" description="Aminoacyl-transfer RNA synthetases class-II family profile" evidence="10">
    <location>
        <begin position="143"/>
        <end position="446"/>
    </location>
</feature>
<evidence type="ECO:0000256" key="3">
    <source>
        <dbReference type="ARBA" id="ARBA00022490"/>
    </source>
</evidence>
<keyword evidence="12" id="KW-1185">Reference proteome</keyword>
<dbReference type="PROSITE" id="PS50862">
    <property type="entry name" value="AA_TRNA_LIGASE_II"/>
    <property type="match status" value="1"/>
</dbReference>
<dbReference type="FunFam" id="3.30.930.10:FF:000038">
    <property type="entry name" value="Aspartate--tRNA ligase"/>
    <property type="match status" value="1"/>
</dbReference>
<dbReference type="STRING" id="995034.SAMN05216219_0338"/>
<evidence type="ECO:0000256" key="4">
    <source>
        <dbReference type="ARBA" id="ARBA00022598"/>
    </source>
</evidence>
<keyword evidence="5 9" id="KW-0547">Nucleotide-binding</keyword>
<evidence type="ECO:0000256" key="7">
    <source>
        <dbReference type="ARBA" id="ARBA00022917"/>
    </source>
</evidence>
<evidence type="ECO:0000256" key="9">
    <source>
        <dbReference type="HAMAP-Rule" id="MF_02075"/>
    </source>
</evidence>
<accession>A0A1I4YLQ5</accession>
<feature type="region of interest" description="Aspartate" evidence="9">
    <location>
        <begin position="198"/>
        <end position="201"/>
    </location>
</feature>
<sequence>MTTRVLIKNLADLPEGPVSVSGWVETVRDQKKVQFIVLRDESGAAQLVNPAVRELNDEDEASASKLATTEAISALAHGSFITVTGTLKHDERVKLGGLEIKLDSLTIAGEALPETPIAADSSLDKRMDWRFLDLRNPKQNLIFRIQTTFEHALRTYWIDNDFIELHTPKLMASASESRAELFEIEYFDTKAYLAQSPQFFKQMAQPAGFGKVFEVGPAFRADPSFTSRHATEFTSIDSEVSWIDSHEDVMQLHEDLIVAGFSAVKEKHGDEIKALFDVEVTVPSTPFPRIPLAEAKRIVAERGYEVPRADDDMDPEGERQISAYVAETFGHEFVFLTDYASSIRPFYHMRHDDDASVTRSYDLIFNGVEISTGAQREHRVDVLIEQAKEKGLDPEELDFYLDFFRYGVPPHGGFGMGLARVLMLMLHETSIREVTYLFRGPTRLLP</sequence>
<dbReference type="InterPro" id="IPR012340">
    <property type="entry name" value="NA-bd_OB-fold"/>
</dbReference>
<comment type="caution">
    <text evidence="9">Lacks conserved residue(s) required for the propagation of feature annotation.</text>
</comment>
<feature type="binding site" evidence="9">
    <location>
        <position position="369"/>
    </location>
    <ligand>
        <name>ATP</name>
        <dbReference type="ChEBI" id="CHEBI:30616"/>
    </ligand>
</feature>
<dbReference type="GO" id="GO:0004815">
    <property type="term" value="F:aspartate-tRNA ligase activity"/>
    <property type="evidence" value="ECO:0007669"/>
    <property type="project" value="UniProtKB-UniRule"/>
</dbReference>
<feature type="binding site" evidence="9">
    <location>
        <begin position="417"/>
        <end position="420"/>
    </location>
    <ligand>
        <name>ATP</name>
        <dbReference type="ChEBI" id="CHEBI:30616"/>
    </ligand>
</feature>
<dbReference type="GO" id="GO:0017101">
    <property type="term" value="C:aminoacyl-tRNA synthetase multienzyme complex"/>
    <property type="evidence" value="ECO:0007669"/>
    <property type="project" value="TreeGrafter"/>
</dbReference>
<dbReference type="CDD" id="cd04100">
    <property type="entry name" value="Asp_Lys_Asn_RS_N"/>
    <property type="match status" value="1"/>
</dbReference>
<dbReference type="InterPro" id="IPR004365">
    <property type="entry name" value="NA-bd_OB_tRNA"/>
</dbReference>
<feature type="binding site" evidence="9">
    <location>
        <position position="372"/>
    </location>
    <ligand>
        <name>L-aspartate</name>
        <dbReference type="ChEBI" id="CHEBI:29991"/>
    </ligand>
</feature>
<gene>
    <name evidence="9" type="primary">aspS</name>
    <name evidence="11" type="ORF">SAMN05216219_0338</name>
</gene>
<evidence type="ECO:0000259" key="10">
    <source>
        <dbReference type="PROSITE" id="PS50862"/>
    </source>
</evidence>
<comment type="subunit">
    <text evidence="9">Homodimer.</text>
</comment>
<dbReference type="Gene3D" id="2.40.50.140">
    <property type="entry name" value="Nucleic acid-binding proteins"/>
    <property type="match status" value="1"/>
</dbReference>
<evidence type="ECO:0000256" key="6">
    <source>
        <dbReference type="ARBA" id="ARBA00022840"/>
    </source>
</evidence>
<evidence type="ECO:0000256" key="1">
    <source>
        <dbReference type="ARBA" id="ARBA00004496"/>
    </source>
</evidence>
<dbReference type="SUPFAM" id="SSF55681">
    <property type="entry name" value="Class II aaRS and biotin synthetases"/>
    <property type="match status" value="1"/>
</dbReference>
<proteinExistence type="inferred from homology"/>
<dbReference type="InterPro" id="IPR004364">
    <property type="entry name" value="Aa-tRNA-synt_II"/>
</dbReference>
<dbReference type="SUPFAM" id="SSF50249">
    <property type="entry name" value="Nucleic acid-binding proteins"/>
    <property type="match status" value="1"/>
</dbReference>
<dbReference type="EC" id="6.1.1.12" evidence="9"/>
<dbReference type="GO" id="GO:0005524">
    <property type="term" value="F:ATP binding"/>
    <property type="evidence" value="ECO:0007669"/>
    <property type="project" value="UniProtKB-UniRule"/>
</dbReference>
<dbReference type="InterPro" id="IPR006195">
    <property type="entry name" value="aa-tRNA-synth_II"/>
</dbReference>
<dbReference type="InterPro" id="IPR045864">
    <property type="entry name" value="aa-tRNA-synth_II/BPL/LPL"/>
</dbReference>
<dbReference type="Gene3D" id="3.30.930.10">
    <property type="entry name" value="Bira Bifunctional Protein, Domain 2"/>
    <property type="match status" value="1"/>
</dbReference>